<feature type="transmembrane region" description="Helical" evidence="14">
    <location>
        <begin position="130"/>
        <end position="150"/>
    </location>
</feature>
<dbReference type="EMBL" id="AHKC01009740">
    <property type="protein sequence ID" value="EKF32589.1"/>
    <property type="molecule type" value="Genomic_DNA"/>
</dbReference>
<evidence type="ECO:0000256" key="12">
    <source>
        <dbReference type="ARBA" id="ARBA00023239"/>
    </source>
</evidence>
<evidence type="ECO:0000256" key="2">
    <source>
        <dbReference type="ARBA" id="ARBA00005194"/>
    </source>
</evidence>
<name>K2N3Z5_TRYCR</name>
<feature type="transmembrane region" description="Helical" evidence="14">
    <location>
        <begin position="262"/>
        <end position="284"/>
    </location>
</feature>
<feature type="transmembrane region" description="Helical" evidence="14">
    <location>
        <begin position="223"/>
        <end position="241"/>
    </location>
</feature>
<evidence type="ECO:0000313" key="15">
    <source>
        <dbReference type="EMBL" id="EKF32589.1"/>
    </source>
</evidence>
<keyword evidence="7" id="KW-0276">Fatty acid metabolism</keyword>
<organism evidence="15 16">
    <name type="scientific">Trypanosoma cruzi marinkellei</name>
    <dbReference type="NCBI Taxonomy" id="85056"/>
    <lineage>
        <taxon>Eukaryota</taxon>
        <taxon>Discoba</taxon>
        <taxon>Euglenozoa</taxon>
        <taxon>Kinetoplastea</taxon>
        <taxon>Metakinetoplastina</taxon>
        <taxon>Trypanosomatida</taxon>
        <taxon>Trypanosomatidae</taxon>
        <taxon>Trypanosoma</taxon>
        <taxon>Schizotrypanum</taxon>
    </lineage>
</organism>
<dbReference type="Proteomes" id="UP000007350">
    <property type="component" value="Unassembled WGS sequence"/>
</dbReference>
<evidence type="ECO:0000256" key="9">
    <source>
        <dbReference type="ARBA" id="ARBA00023098"/>
    </source>
</evidence>
<keyword evidence="9" id="KW-0443">Lipid metabolism</keyword>
<evidence type="ECO:0000256" key="13">
    <source>
        <dbReference type="ARBA" id="ARBA00036671"/>
    </source>
</evidence>
<dbReference type="AlphaFoldDB" id="K2N3Z5"/>
<comment type="caution">
    <text evidence="15">The sequence shown here is derived from an EMBL/GenBank/DDBJ whole genome shotgun (WGS) entry which is preliminary data.</text>
</comment>
<comment type="pathway">
    <text evidence="2">Lipid metabolism; fatty acid biosynthesis.</text>
</comment>
<evidence type="ECO:0000256" key="5">
    <source>
        <dbReference type="ARBA" id="ARBA00022516"/>
    </source>
</evidence>
<dbReference type="EC" id="4.2.1.134" evidence="4"/>
<keyword evidence="5" id="KW-0444">Lipid biosynthesis</keyword>
<feature type="transmembrane region" description="Helical" evidence="14">
    <location>
        <begin position="35"/>
        <end position="55"/>
    </location>
</feature>
<dbReference type="OrthoDB" id="46988at2759"/>
<keyword evidence="16" id="KW-1185">Reference proteome</keyword>
<evidence type="ECO:0000256" key="8">
    <source>
        <dbReference type="ARBA" id="ARBA00022989"/>
    </source>
</evidence>
<accession>K2N3Z5</accession>
<feature type="transmembrane region" description="Helical" evidence="14">
    <location>
        <begin position="304"/>
        <end position="324"/>
    </location>
</feature>
<evidence type="ECO:0000256" key="1">
    <source>
        <dbReference type="ARBA" id="ARBA00004141"/>
    </source>
</evidence>
<comment type="similarity">
    <text evidence="3">Belongs to the very long-chain fatty acids dehydratase HACD family.</text>
</comment>
<evidence type="ECO:0000256" key="6">
    <source>
        <dbReference type="ARBA" id="ARBA00022692"/>
    </source>
</evidence>
<keyword evidence="8 14" id="KW-1133">Transmembrane helix</keyword>
<evidence type="ECO:0000256" key="10">
    <source>
        <dbReference type="ARBA" id="ARBA00023136"/>
    </source>
</evidence>
<keyword evidence="10 14" id="KW-0472">Membrane</keyword>
<dbReference type="GO" id="GO:0005789">
    <property type="term" value="C:endoplasmic reticulum membrane"/>
    <property type="evidence" value="ECO:0007669"/>
    <property type="project" value="TreeGrafter"/>
</dbReference>
<dbReference type="Pfam" id="PF04387">
    <property type="entry name" value="PTPLA"/>
    <property type="match status" value="1"/>
</dbReference>
<dbReference type="UniPathway" id="UPA00094"/>
<sequence length="358" mass="41239">MRMIGKGSWMIWEWEMVPKGGNADESTADCFRFEAFFFGCVCVSVCGFAHFCLWVERFSLLRPGGCPFFSFFSFTDTVTLLFRCVLLAPFLRFFFFPFVCFQHFLYYGYFAGTTFINYRLLLKSMLKKAYLLAYNGSMLSGWAVILFKVVNHLASGKNIWDVYPLIAKLLLVFQGGAVMEIIHAMLGLVRSPVPTTFIQVSSRLIVLFGSLRIGPTESRHSPFFSQMVLAWSLSEIIRYAFYATNLIDFKPKILTWLRYTAFMVLYPVGISGEIGCFYKALPYIKANKPWSMELPNRYNWTFSWYNTVLLILLGLYPYGSYVMYTYMLQQRRKVLGITTCTVPPATGATTARRNSKKH</sequence>
<feature type="transmembrane region" description="Helical" evidence="14">
    <location>
        <begin position="94"/>
        <end position="118"/>
    </location>
</feature>
<keyword evidence="6 14" id="KW-0812">Transmembrane</keyword>
<gene>
    <name evidence="15" type="ORF">MOQ_003554</name>
</gene>
<keyword evidence="11" id="KW-0275">Fatty acid biosynthesis</keyword>
<evidence type="ECO:0000256" key="3">
    <source>
        <dbReference type="ARBA" id="ARBA00007811"/>
    </source>
</evidence>
<feature type="transmembrane region" description="Helical" evidence="14">
    <location>
        <begin position="67"/>
        <end position="88"/>
    </location>
</feature>
<feature type="transmembrane region" description="Helical" evidence="14">
    <location>
        <begin position="162"/>
        <end position="186"/>
    </location>
</feature>
<dbReference type="GO" id="GO:0030497">
    <property type="term" value="P:fatty acid elongation"/>
    <property type="evidence" value="ECO:0007669"/>
    <property type="project" value="TreeGrafter"/>
</dbReference>
<keyword evidence="12" id="KW-0456">Lyase</keyword>
<dbReference type="GO" id="GO:0102158">
    <property type="term" value="F:very-long-chain (3R)-3-hydroxyacyl-CoA dehydratase activity"/>
    <property type="evidence" value="ECO:0007669"/>
    <property type="project" value="UniProtKB-EC"/>
</dbReference>
<evidence type="ECO:0000313" key="16">
    <source>
        <dbReference type="Proteomes" id="UP000007350"/>
    </source>
</evidence>
<dbReference type="GO" id="GO:0030148">
    <property type="term" value="P:sphingolipid biosynthetic process"/>
    <property type="evidence" value="ECO:0007669"/>
    <property type="project" value="TreeGrafter"/>
</dbReference>
<evidence type="ECO:0000256" key="14">
    <source>
        <dbReference type="SAM" id="Phobius"/>
    </source>
</evidence>
<comment type="subcellular location">
    <subcellularLocation>
        <location evidence="1">Membrane</location>
        <topology evidence="1">Multi-pass membrane protein</topology>
    </subcellularLocation>
</comment>
<evidence type="ECO:0000256" key="7">
    <source>
        <dbReference type="ARBA" id="ARBA00022832"/>
    </source>
</evidence>
<evidence type="ECO:0000256" key="4">
    <source>
        <dbReference type="ARBA" id="ARBA00013122"/>
    </source>
</evidence>
<dbReference type="PANTHER" id="PTHR11035">
    <property type="entry name" value="VERY-LONG-CHAIN (3R)-3-HYDROXYACYL-COA DEHYDRATASE"/>
    <property type="match status" value="1"/>
</dbReference>
<proteinExistence type="inferred from homology"/>
<dbReference type="InterPro" id="IPR007482">
    <property type="entry name" value="Tyr_Pase-like_PTPLA"/>
</dbReference>
<comment type="catalytic activity">
    <reaction evidence="13">
        <text>a very-long-chain (3R)-3-hydroxyacyl-CoA = a very-long-chain (2E)-enoyl-CoA + H2O</text>
        <dbReference type="Rhea" id="RHEA:45812"/>
        <dbReference type="ChEBI" id="CHEBI:15377"/>
        <dbReference type="ChEBI" id="CHEBI:83728"/>
        <dbReference type="ChEBI" id="CHEBI:85440"/>
        <dbReference type="EC" id="4.2.1.134"/>
    </reaction>
</comment>
<dbReference type="PANTHER" id="PTHR11035:SF3">
    <property type="entry name" value="VERY-LONG-CHAIN (3R)-3-HYDROXYACYL-COA DEHYDRATASE"/>
    <property type="match status" value="1"/>
</dbReference>
<protein>
    <recommendedName>
        <fullName evidence="4">very-long-chain (3R)-3-hydroxyacyl-CoA dehydratase</fullName>
        <ecNumber evidence="4">4.2.1.134</ecNumber>
    </recommendedName>
</protein>
<dbReference type="GO" id="GO:0042761">
    <property type="term" value="P:very long-chain fatty acid biosynthetic process"/>
    <property type="evidence" value="ECO:0007669"/>
    <property type="project" value="TreeGrafter"/>
</dbReference>
<reference evidence="15 16" key="1">
    <citation type="journal article" date="2012" name="BMC Genomics">
        <title>Comparative genomic analysis of human infective Trypanosoma cruzi lineages with the bat-restricted subspecies T. cruzi marinkellei.</title>
        <authorList>
            <person name="Franzen O."/>
            <person name="Talavera-Lopez C."/>
            <person name="Ochaya S."/>
            <person name="Butler C.E."/>
            <person name="Messenger L.A."/>
            <person name="Lewis M.D."/>
            <person name="Llewellyn M.S."/>
            <person name="Marinkelle C.J."/>
            <person name="Tyler K.M."/>
            <person name="Miles M.A."/>
            <person name="Andersson B."/>
        </authorList>
    </citation>
    <scope>NUCLEOTIDE SEQUENCE [LARGE SCALE GENOMIC DNA]</scope>
    <source>
        <strain evidence="15 16">B7</strain>
    </source>
</reference>
<evidence type="ECO:0000256" key="11">
    <source>
        <dbReference type="ARBA" id="ARBA00023160"/>
    </source>
</evidence>